<protein>
    <submittedName>
        <fullName evidence="2">Uncharacterized protein</fullName>
    </submittedName>
</protein>
<dbReference type="AlphaFoldDB" id="A0A5B8ME64"/>
<keyword evidence="3" id="KW-1185">Reference proteome</keyword>
<accession>A0A5B8ME64</accession>
<name>A0A5B8ME64_9CHLO</name>
<dbReference type="Proteomes" id="UP000316726">
    <property type="component" value="Chromosome 1"/>
</dbReference>
<evidence type="ECO:0000313" key="3">
    <source>
        <dbReference type="Proteomes" id="UP000316726"/>
    </source>
</evidence>
<feature type="chain" id="PRO_5022813901" evidence="1">
    <location>
        <begin position="22"/>
        <end position="208"/>
    </location>
</feature>
<keyword evidence="1" id="KW-0732">Signal</keyword>
<evidence type="ECO:0000256" key="1">
    <source>
        <dbReference type="SAM" id="SignalP"/>
    </source>
</evidence>
<evidence type="ECO:0000313" key="2">
    <source>
        <dbReference type="EMBL" id="QDZ18454.1"/>
    </source>
</evidence>
<organism evidence="2 3">
    <name type="scientific">Chloropicon primus</name>
    <dbReference type="NCBI Taxonomy" id="1764295"/>
    <lineage>
        <taxon>Eukaryota</taxon>
        <taxon>Viridiplantae</taxon>
        <taxon>Chlorophyta</taxon>
        <taxon>Chloropicophyceae</taxon>
        <taxon>Chloropicales</taxon>
        <taxon>Chloropicaceae</taxon>
        <taxon>Chloropicon</taxon>
    </lineage>
</organism>
<reference evidence="2 3" key="1">
    <citation type="submission" date="2018-07" db="EMBL/GenBank/DDBJ databases">
        <title>The complete nuclear genome of the prasinophyte Chloropicon primus (CCMP1205).</title>
        <authorList>
            <person name="Pombert J.-F."/>
            <person name="Otis C."/>
            <person name="Turmel M."/>
            <person name="Lemieux C."/>
        </authorList>
    </citation>
    <scope>NUCLEOTIDE SEQUENCE [LARGE SCALE GENOMIC DNA]</scope>
    <source>
        <strain evidence="2 3">CCMP1205</strain>
    </source>
</reference>
<proteinExistence type="predicted"/>
<gene>
    <name evidence="2" type="ORF">A3770_01p09720</name>
</gene>
<feature type="signal peptide" evidence="1">
    <location>
        <begin position="1"/>
        <end position="21"/>
    </location>
</feature>
<sequence>MKCTTLAISLLLASAAPGALSQGAFGGSPFLDNLGGGLKPGQAQAYHAAEKVGVAVARPMSHGRVRWGNLEDGIKSHQGKSLFLWNPLRGRKLLQSDDDGQPDLQDLAQGLLPHEEKIYPSVDLTPLAELEAEAPAFENAPFPRSGVDFEAGPRGRRNVLQYVDRYDAIDLATYAAGPADFAIPVMKEAAAEGQMAQMELTEAMSNGR</sequence>
<dbReference type="EMBL" id="CP031034">
    <property type="protein sequence ID" value="QDZ18454.1"/>
    <property type="molecule type" value="Genomic_DNA"/>
</dbReference>